<feature type="region of interest" description="Disordered" evidence="1">
    <location>
        <begin position="574"/>
        <end position="602"/>
    </location>
</feature>
<comment type="caution">
    <text evidence="2">The sequence shown here is derived from an EMBL/GenBank/DDBJ whole genome shotgun (WGS) entry which is preliminary data.</text>
</comment>
<keyword evidence="3" id="KW-1185">Reference proteome</keyword>
<feature type="compositionally biased region" description="Polar residues" evidence="1">
    <location>
        <begin position="123"/>
        <end position="135"/>
    </location>
</feature>
<evidence type="ECO:0000313" key="3">
    <source>
        <dbReference type="Proteomes" id="UP001054902"/>
    </source>
</evidence>
<dbReference type="AlphaFoldDB" id="A0AAD3CEQ6"/>
<feature type="compositionally biased region" description="Basic and acidic residues" evidence="1">
    <location>
        <begin position="583"/>
        <end position="596"/>
    </location>
</feature>
<sequence>MTQDEKNEHKAANNDSSDAMKSLLLLTEVCEGEEKKQNTNAAGETIAAAPSGGATGAEGTNAAALAATGNNGTPAMPALVPPNQAGAASQNSQMMLRPFYQQPPPQQQHQAGAGPPTHPYMNQMGNSPQGMSGQFPSHGYPPRGHPYGGMPPYQPYPGMMQGYPPMNPNQGQPSPPKTAAGASIQADGKNPNVAANQEVKVSEANTSNEQKEGAQVQPVTNAKEEAKEQPPANDATAQKQSDATAPSTTDAVKKEGTDASPTQGANPMMQQQQPYGMYPPMYQYPPPYGWNPYGNYPSKFMQPPPTNRYPVPSTGGVQPGSLPPGTNPDGTSFKKKDTKEPADRTEESYISRDYQYYASLPNGLPPGYVPGEVISKRRQFAHLGRLSDANPGDLDIHASLDTSKINVDLDDEEQLKKLVGGSKLVESSDRNYVPDYIFLTMAQLRPCFVTKHDRIGTYKSHEIGFKGLCCKHCDGEPGFGRYFPSTIRSFSQTTTTQTMFKHVAFKCRKCPKEIKEAIRATKQVQDSKDQVAKQYHRSRFEERPKYGSRKTFYELMWCRLHGLDDPYGVVEKSVGKVKKRKRKEDSEGEKKAKEAKGSNAAV</sequence>
<evidence type="ECO:0000256" key="1">
    <source>
        <dbReference type="SAM" id="MobiDB-lite"/>
    </source>
</evidence>
<evidence type="ECO:0000313" key="2">
    <source>
        <dbReference type="EMBL" id="GFH44483.1"/>
    </source>
</evidence>
<dbReference type="Proteomes" id="UP001054902">
    <property type="component" value="Unassembled WGS sequence"/>
</dbReference>
<feature type="region of interest" description="Disordered" evidence="1">
    <location>
        <begin position="34"/>
        <end position="60"/>
    </location>
</feature>
<feature type="compositionally biased region" description="Low complexity" evidence="1">
    <location>
        <begin position="148"/>
        <end position="170"/>
    </location>
</feature>
<feature type="compositionally biased region" description="Low complexity" evidence="1">
    <location>
        <begin position="267"/>
        <end position="281"/>
    </location>
</feature>
<reference evidence="2 3" key="1">
    <citation type="journal article" date="2021" name="Sci. Rep.">
        <title>The genome of the diatom Chaetoceros tenuissimus carries an ancient integrated fragment of an extant virus.</title>
        <authorList>
            <person name="Hongo Y."/>
            <person name="Kimura K."/>
            <person name="Takaki Y."/>
            <person name="Yoshida Y."/>
            <person name="Baba S."/>
            <person name="Kobayashi G."/>
            <person name="Nagasaki K."/>
            <person name="Hano T."/>
            <person name="Tomaru Y."/>
        </authorList>
    </citation>
    <scope>NUCLEOTIDE SEQUENCE [LARGE SCALE GENOMIC DNA]</scope>
    <source>
        <strain evidence="2 3">NIES-3715</strain>
    </source>
</reference>
<proteinExistence type="predicted"/>
<feature type="compositionally biased region" description="Polar residues" evidence="1">
    <location>
        <begin position="235"/>
        <end position="250"/>
    </location>
</feature>
<feature type="region of interest" description="Disordered" evidence="1">
    <location>
        <begin position="100"/>
        <end position="348"/>
    </location>
</feature>
<organism evidence="2 3">
    <name type="scientific">Chaetoceros tenuissimus</name>
    <dbReference type="NCBI Taxonomy" id="426638"/>
    <lineage>
        <taxon>Eukaryota</taxon>
        <taxon>Sar</taxon>
        <taxon>Stramenopiles</taxon>
        <taxon>Ochrophyta</taxon>
        <taxon>Bacillariophyta</taxon>
        <taxon>Coscinodiscophyceae</taxon>
        <taxon>Chaetocerotophycidae</taxon>
        <taxon>Chaetocerotales</taxon>
        <taxon>Chaetocerotaceae</taxon>
        <taxon>Chaetoceros</taxon>
    </lineage>
</organism>
<gene>
    <name evidence="2" type="ORF">CTEN210_00957</name>
</gene>
<accession>A0AAD3CEQ6</accession>
<protein>
    <submittedName>
        <fullName evidence="2">Uncharacterized protein</fullName>
    </submittedName>
</protein>
<name>A0AAD3CEQ6_9STRA</name>
<dbReference type="EMBL" id="BLLK01000019">
    <property type="protein sequence ID" value="GFH44483.1"/>
    <property type="molecule type" value="Genomic_DNA"/>
</dbReference>
<feature type="compositionally biased region" description="Basic and acidic residues" evidence="1">
    <location>
        <begin position="332"/>
        <end position="348"/>
    </location>
</feature>